<sequence length="287" mass="29628">MGGKVASVGNINVDLAFYMSEFPGRDSESLAEGFMLSHGGSAANFAVGIARLGMPCSVVGCVGRDLFGRDALEALRDEGVGTEGVLECDLGTGTVCVLVEGGMRTMVAWRGANEMIAEAAKRADFSGCRLIHIANVPKRAFQEVMKRKGGAMVSFDPGGGVRQFSPNDLAGVDFLLLNEEELGLIGGAQAALGAVGAAVVKRGARGASYYSREREAHCPAFAAKAVDTTGAGDAFDAGFIAAALGGRGAEEALSWGCGAAALKIQKRGAREGLPTAKELTDFLDESR</sequence>
<dbReference type="Gene3D" id="3.40.1190.20">
    <property type="match status" value="1"/>
</dbReference>
<dbReference type="AlphaFoldDB" id="A0A7J3UZB0"/>
<gene>
    <name evidence="6" type="ORF">ENL91_02960</name>
</gene>
<proteinExistence type="inferred from homology"/>
<evidence type="ECO:0000256" key="1">
    <source>
        <dbReference type="ARBA" id="ARBA00010688"/>
    </source>
</evidence>
<keyword evidence="2 4" id="KW-0808">Transferase</keyword>
<dbReference type="Pfam" id="PF00294">
    <property type="entry name" value="PfkB"/>
    <property type="match status" value="1"/>
</dbReference>
<organism evidence="6">
    <name type="scientific">Candidatus Methanosuratincola petrocarbonis</name>
    <name type="common">ex Vanwonterghem et al. 2016</name>
    <dbReference type="NCBI Taxonomy" id="1867261"/>
    <lineage>
        <taxon>Archaea</taxon>
        <taxon>Thermoproteota</taxon>
        <taxon>Methanosuratincolia</taxon>
        <taxon>Candidatus Methanomethylicales</taxon>
        <taxon>Candidatus Methanomethylicaceae</taxon>
        <taxon>Candidatus Methanosuratincola (ex Vanwonterghem et al. 2016)</taxon>
    </lineage>
</organism>
<dbReference type="PROSITE" id="PS00584">
    <property type="entry name" value="PFKB_KINASES_2"/>
    <property type="match status" value="1"/>
</dbReference>
<evidence type="ECO:0000256" key="4">
    <source>
        <dbReference type="RuleBase" id="RU003704"/>
    </source>
</evidence>
<evidence type="ECO:0000256" key="2">
    <source>
        <dbReference type="ARBA" id="ARBA00022679"/>
    </source>
</evidence>
<dbReference type="InterPro" id="IPR002139">
    <property type="entry name" value="Ribo/fructo_kinase"/>
</dbReference>
<dbReference type="GO" id="GO:0016301">
    <property type="term" value="F:kinase activity"/>
    <property type="evidence" value="ECO:0007669"/>
    <property type="project" value="UniProtKB-KW"/>
</dbReference>
<dbReference type="PANTHER" id="PTHR10584:SF166">
    <property type="entry name" value="RIBOKINASE"/>
    <property type="match status" value="1"/>
</dbReference>
<dbReference type="SUPFAM" id="SSF53613">
    <property type="entry name" value="Ribokinase-like"/>
    <property type="match status" value="1"/>
</dbReference>
<protein>
    <recommendedName>
        <fullName evidence="5">Carbohydrate kinase PfkB domain-containing protein</fullName>
    </recommendedName>
</protein>
<feature type="domain" description="Carbohydrate kinase PfkB" evidence="5">
    <location>
        <begin position="4"/>
        <end position="275"/>
    </location>
</feature>
<dbReference type="EMBL" id="DRVT01000036">
    <property type="protein sequence ID" value="HHI49112.1"/>
    <property type="molecule type" value="Genomic_DNA"/>
</dbReference>
<evidence type="ECO:0000259" key="5">
    <source>
        <dbReference type="Pfam" id="PF00294"/>
    </source>
</evidence>
<reference evidence="6" key="1">
    <citation type="journal article" date="2020" name="mSystems">
        <title>Genome- and Community-Level Interaction Insights into Carbon Utilization and Element Cycling Functions of Hydrothermarchaeota in Hydrothermal Sediment.</title>
        <authorList>
            <person name="Zhou Z."/>
            <person name="Liu Y."/>
            <person name="Xu W."/>
            <person name="Pan J."/>
            <person name="Luo Z.H."/>
            <person name="Li M."/>
        </authorList>
    </citation>
    <scope>NUCLEOTIDE SEQUENCE [LARGE SCALE GENOMIC DNA]</scope>
    <source>
        <strain evidence="6">SpSt-1038</strain>
    </source>
</reference>
<evidence type="ECO:0000313" key="6">
    <source>
        <dbReference type="EMBL" id="HHI49112.1"/>
    </source>
</evidence>
<comment type="caution">
    <text evidence="6">The sequence shown here is derived from an EMBL/GenBank/DDBJ whole genome shotgun (WGS) entry which is preliminary data.</text>
</comment>
<keyword evidence="3 4" id="KW-0418">Kinase</keyword>
<name>A0A7J3UZB0_9CREN</name>
<dbReference type="InterPro" id="IPR011611">
    <property type="entry name" value="PfkB_dom"/>
</dbReference>
<comment type="similarity">
    <text evidence="1 4">Belongs to the carbohydrate kinase PfkB family.</text>
</comment>
<dbReference type="PRINTS" id="PR00990">
    <property type="entry name" value="RIBOKINASE"/>
</dbReference>
<dbReference type="InterPro" id="IPR002173">
    <property type="entry name" value="Carboh/pur_kinase_PfkB_CS"/>
</dbReference>
<evidence type="ECO:0000256" key="3">
    <source>
        <dbReference type="ARBA" id="ARBA00022777"/>
    </source>
</evidence>
<accession>A0A7J3UZB0</accession>
<dbReference type="PANTHER" id="PTHR10584">
    <property type="entry name" value="SUGAR KINASE"/>
    <property type="match status" value="1"/>
</dbReference>
<dbReference type="GO" id="GO:0006796">
    <property type="term" value="P:phosphate-containing compound metabolic process"/>
    <property type="evidence" value="ECO:0007669"/>
    <property type="project" value="UniProtKB-ARBA"/>
</dbReference>
<dbReference type="InterPro" id="IPR029056">
    <property type="entry name" value="Ribokinase-like"/>
</dbReference>
<dbReference type="PROSITE" id="PS00583">
    <property type="entry name" value="PFKB_KINASES_1"/>
    <property type="match status" value="1"/>
</dbReference>